<reference evidence="1 2" key="1">
    <citation type="submission" date="2017-03" db="EMBL/GenBank/DDBJ databases">
        <authorList>
            <person name="Afonso C.L."/>
            <person name="Miller P.J."/>
            <person name="Scott M.A."/>
            <person name="Spackman E."/>
            <person name="Goraichik I."/>
            <person name="Dimitrov K.M."/>
            <person name="Suarez D.L."/>
            <person name="Swayne D.E."/>
        </authorList>
    </citation>
    <scope>NUCLEOTIDE SEQUENCE [LARGE SCALE GENOMIC DNA]</scope>
    <source>
        <strain evidence="1 2">CECT 7745</strain>
    </source>
</reference>
<proteinExistence type="predicted"/>
<name>A0A1X7BXI4_9RHOB</name>
<keyword evidence="2" id="KW-1185">Reference proteome</keyword>
<organism evidence="1 2">
    <name type="scientific">Roseovarius aestuarii</name>
    <dbReference type="NCBI Taxonomy" id="475083"/>
    <lineage>
        <taxon>Bacteria</taxon>
        <taxon>Pseudomonadati</taxon>
        <taxon>Pseudomonadota</taxon>
        <taxon>Alphaproteobacteria</taxon>
        <taxon>Rhodobacterales</taxon>
        <taxon>Roseobacteraceae</taxon>
        <taxon>Roseovarius</taxon>
    </lineage>
</organism>
<accession>A0A1X7BXI4</accession>
<evidence type="ECO:0000313" key="2">
    <source>
        <dbReference type="Proteomes" id="UP000193224"/>
    </source>
</evidence>
<dbReference type="Proteomes" id="UP000193224">
    <property type="component" value="Unassembled WGS sequence"/>
</dbReference>
<gene>
    <name evidence="1" type="ORF">ROA7745_04174</name>
</gene>
<dbReference type="AlphaFoldDB" id="A0A1X7BXI4"/>
<dbReference type="Gene3D" id="3.40.630.30">
    <property type="match status" value="1"/>
</dbReference>
<dbReference type="SUPFAM" id="SSF55729">
    <property type="entry name" value="Acyl-CoA N-acyltransferases (Nat)"/>
    <property type="match status" value="1"/>
</dbReference>
<dbReference type="EMBL" id="FWXB01000023">
    <property type="protein sequence ID" value="SMC14308.1"/>
    <property type="molecule type" value="Genomic_DNA"/>
</dbReference>
<dbReference type="RefSeq" id="WP_085802207.1">
    <property type="nucleotide sequence ID" value="NZ_FWXB01000023.1"/>
</dbReference>
<evidence type="ECO:0008006" key="3">
    <source>
        <dbReference type="Google" id="ProtNLM"/>
    </source>
</evidence>
<evidence type="ECO:0000313" key="1">
    <source>
        <dbReference type="EMBL" id="SMC14308.1"/>
    </source>
</evidence>
<sequence length="281" mass="31096">MTTKIFKTENAKLTVYPNGPEWDGVPAAAFGDFSCKTPDAGAEILAEAIEWVRRSGVDRIIGPMSGDTWHKYRFVSESDGSASFLMEPTNKSHEPEVFYSAGFSEISRYFSARVPLVHAAKSAPPPTDAFVIETWDGREPERLFQQVFDMSVQAFAGNAFYKPISEADFLAMYMPMVPMIKKELIFFARRPDGTLAGFLFGIPNYAEGPKTKTAILKTYASLERGAGRHLASMFHKSALDLGFDDAIHALIHDDNQSADRSTAEGATVFRRYSLLGLRPDG</sequence>
<dbReference type="InterPro" id="IPR016181">
    <property type="entry name" value="Acyl_CoA_acyltransferase"/>
</dbReference>
<dbReference type="OrthoDB" id="62581at2"/>
<protein>
    <recommendedName>
        <fullName evidence="3">N-acetyltransferase domain-containing protein</fullName>
    </recommendedName>
</protein>